<dbReference type="KEGG" id="csa:Csal_0095"/>
<proteinExistence type="predicted"/>
<organism evidence="1 2">
    <name type="scientific">Chromohalobacter israelensis (strain ATCC BAA-138 / DSM 3043 / CIP 106854 / NCIMB 13768 / 1H11)</name>
    <name type="common">Chromohalobacter salexigens</name>
    <dbReference type="NCBI Taxonomy" id="290398"/>
    <lineage>
        <taxon>Bacteria</taxon>
        <taxon>Pseudomonadati</taxon>
        <taxon>Pseudomonadota</taxon>
        <taxon>Gammaproteobacteria</taxon>
        <taxon>Oceanospirillales</taxon>
        <taxon>Halomonadaceae</taxon>
        <taxon>Chromohalobacter</taxon>
    </lineage>
</organism>
<evidence type="ECO:0000313" key="1">
    <source>
        <dbReference type="EMBL" id="ABE57459.1"/>
    </source>
</evidence>
<dbReference type="Proteomes" id="UP000000239">
    <property type="component" value="Chromosome"/>
</dbReference>
<accession>Q1R1E9</accession>
<gene>
    <name evidence="1" type="ordered locus">Csal_0095</name>
</gene>
<evidence type="ECO:0000313" key="2">
    <source>
        <dbReference type="Proteomes" id="UP000000239"/>
    </source>
</evidence>
<reference evidence="1 2" key="1">
    <citation type="journal article" date="2011" name="Stand. Genomic Sci.">
        <title>Complete genome sequence of the halophilic and highly halotolerant Chromohalobacter salexigens type strain (1H11(T)).</title>
        <authorList>
            <person name="Copeland A."/>
            <person name="O'Connor K."/>
            <person name="Lucas S."/>
            <person name="Lapidus A."/>
            <person name="Berry K.W."/>
            <person name="Detter J.C."/>
            <person name="Del Rio T.G."/>
            <person name="Hammon N."/>
            <person name="Dalin E."/>
            <person name="Tice H."/>
            <person name="Pitluck S."/>
            <person name="Bruce D."/>
            <person name="Goodwin L."/>
            <person name="Han C."/>
            <person name="Tapia R."/>
            <person name="Saunders E."/>
            <person name="Schmutz J."/>
            <person name="Brettin T."/>
            <person name="Larimer F."/>
            <person name="Land M."/>
            <person name="Hauser L."/>
            <person name="Vargas C."/>
            <person name="Nieto J.J."/>
            <person name="Kyrpides N.C."/>
            <person name="Ivanova N."/>
            <person name="Goker M."/>
            <person name="Klenk H.P."/>
            <person name="Csonka L.N."/>
            <person name="Woyke T."/>
        </authorList>
    </citation>
    <scope>NUCLEOTIDE SEQUENCE [LARGE SCALE GENOMIC DNA]</scope>
    <source>
        <strain evidence="2">ATCC BAA-138 / DSM 3043 / CIP 106854 / NCIMB 13768 / 1H11</strain>
    </source>
</reference>
<dbReference type="HOGENOM" id="CLU_2506734_0_0_6"/>
<dbReference type="EMBL" id="CP000285">
    <property type="protein sequence ID" value="ABE57459.1"/>
    <property type="molecule type" value="Genomic_DNA"/>
</dbReference>
<sequence length="85" mass="9495">MRRTPCPDATRPLQGGAVFMAPAWRHALRGVSRSRRFRRARDIRRVAGRTGLRHARLDLALAVVVGVDRAAGKSCHQQHSTCHCQ</sequence>
<dbReference type="AlphaFoldDB" id="Q1R1E9"/>
<protein>
    <submittedName>
        <fullName evidence="1">Uncharacterized protein</fullName>
    </submittedName>
</protein>
<name>Q1R1E9_CHRI1</name>
<keyword evidence="2" id="KW-1185">Reference proteome</keyword>